<comment type="caution">
    <text evidence="2">The sequence shown here is derived from an EMBL/GenBank/DDBJ whole genome shotgun (WGS) entry which is preliminary data.</text>
</comment>
<accession>A0ABV2DWK0</accession>
<evidence type="ECO:0000313" key="3">
    <source>
        <dbReference type="Proteomes" id="UP001548992"/>
    </source>
</evidence>
<feature type="transmembrane region" description="Helical" evidence="1">
    <location>
        <begin position="6"/>
        <end position="24"/>
    </location>
</feature>
<dbReference type="Proteomes" id="UP001548992">
    <property type="component" value="Unassembled WGS sequence"/>
</dbReference>
<keyword evidence="1" id="KW-1133">Transmembrane helix</keyword>
<evidence type="ECO:0000313" key="2">
    <source>
        <dbReference type="EMBL" id="MET3075433.1"/>
    </source>
</evidence>
<name>A0ABV2DWK0_9GAMM</name>
<dbReference type="RefSeq" id="WP_354466226.1">
    <property type="nucleotide sequence ID" value="NZ_JBEWWF010000001.1"/>
</dbReference>
<dbReference type="EMBL" id="JBEWWF010000001">
    <property type="protein sequence ID" value="MET3075433.1"/>
    <property type="molecule type" value="Genomic_DNA"/>
</dbReference>
<keyword evidence="1" id="KW-0472">Membrane</keyword>
<reference evidence="2 3" key="1">
    <citation type="submission" date="2024-07" db="EMBL/GenBank/DDBJ databases">
        <title>Isolation, whole-genome sequencing, and annotation of five antibiotic-resistant bacteria from environmental samples.</title>
        <authorList>
            <person name="Bedore T."/>
            <person name="Hudson A.O."/>
            <person name="Kumar G."/>
        </authorList>
    </citation>
    <scope>NUCLEOTIDE SEQUENCE [LARGE SCALE GENOMIC DNA]</scope>
    <source>
        <strain evidence="2 3">RIT844</strain>
    </source>
</reference>
<gene>
    <name evidence="2" type="ORF">ABXV16_06685</name>
</gene>
<evidence type="ECO:0000256" key="1">
    <source>
        <dbReference type="SAM" id="Phobius"/>
    </source>
</evidence>
<protein>
    <recommendedName>
        <fullName evidence="4">WYL domain-containing protein</fullName>
    </recommendedName>
</protein>
<evidence type="ECO:0008006" key="4">
    <source>
        <dbReference type="Google" id="ProtNLM"/>
    </source>
</evidence>
<proteinExistence type="predicted"/>
<keyword evidence="1" id="KW-0812">Transmembrane</keyword>
<organism evidence="2 3">
    <name type="scientific">Pantoea leporis</name>
    <dbReference type="NCBI Taxonomy" id="2933780"/>
    <lineage>
        <taxon>Bacteria</taxon>
        <taxon>Pseudomonadati</taxon>
        <taxon>Pseudomonadota</taxon>
        <taxon>Gammaproteobacteria</taxon>
        <taxon>Enterobacterales</taxon>
        <taxon>Erwiniaceae</taxon>
        <taxon>Pantoea</taxon>
    </lineage>
</organism>
<keyword evidence="3" id="KW-1185">Reference proteome</keyword>
<sequence length="147" mass="16555">MSPSDSVPIAIIMMMVGAFVVWYCNRNYKAPTNNNDILSGYADAVRDFDLSSKKSEPSKYRSVNHAKGKDAEIKNVAFSYVNSKGESSFRDVDVKSFDGEYVEGYYHLSRKFKTFKLDRVEGGIIILRNTGETLTCQHWADAMSKGK</sequence>